<evidence type="ECO:0000313" key="1">
    <source>
        <dbReference type="EMBL" id="GBR77318.1"/>
    </source>
</evidence>
<protein>
    <submittedName>
        <fullName evidence="1">Uncharacterized protein</fullName>
    </submittedName>
</protein>
<gene>
    <name evidence="1" type="ORF">NO2_1719</name>
</gene>
<sequence length="98" mass="11223">MAYFWQYQKAVLTLTTLAEAASLLPSGADAVEILLDLKLLQITQFSLKIEKNISESEQLAWYINSLLPQPIENYFYAYQVYLRDTDNLQGLFCVIPKA</sequence>
<dbReference type="Proteomes" id="UP000275925">
    <property type="component" value="Unassembled WGS sequence"/>
</dbReference>
<feature type="non-terminal residue" evidence="1">
    <location>
        <position position="98"/>
    </location>
</feature>
<name>A0A388TJ43_9BACT</name>
<proteinExistence type="predicted"/>
<evidence type="ECO:0000313" key="2">
    <source>
        <dbReference type="Proteomes" id="UP000275925"/>
    </source>
</evidence>
<keyword evidence="2" id="KW-1185">Reference proteome</keyword>
<dbReference type="AlphaFoldDB" id="A0A388TJ43"/>
<reference evidence="1 2" key="1">
    <citation type="journal article" date="2019" name="ISME J.">
        <title>Genome analyses of uncultured TG2/ZB3 bacteria in 'Margulisbacteria' specifically attached to ectosymbiotic spirochetes of protists in the termite gut.</title>
        <authorList>
            <person name="Utami Y.D."/>
            <person name="Kuwahara H."/>
            <person name="Igai K."/>
            <person name="Murakami T."/>
            <person name="Sugaya K."/>
            <person name="Morikawa T."/>
            <person name="Nagura Y."/>
            <person name="Yuki M."/>
            <person name="Deevong P."/>
            <person name="Inoue T."/>
            <person name="Kihara K."/>
            <person name="Lo N."/>
            <person name="Yamada A."/>
            <person name="Ohkuma M."/>
            <person name="Hongoh Y."/>
        </authorList>
    </citation>
    <scope>NUCLEOTIDE SEQUENCE [LARGE SCALE GENOMIC DNA]</scope>
    <source>
        <strain evidence="1">NkOx7-02</strain>
    </source>
</reference>
<comment type="caution">
    <text evidence="1">The sequence shown here is derived from an EMBL/GenBank/DDBJ whole genome shotgun (WGS) entry which is preliminary data.</text>
</comment>
<organism evidence="1 2">
    <name type="scientific">Candidatus Termititenax persephonae</name>
    <dbReference type="NCBI Taxonomy" id="2218525"/>
    <lineage>
        <taxon>Bacteria</taxon>
        <taxon>Bacillati</taxon>
        <taxon>Candidatus Margulisiibacteriota</taxon>
        <taxon>Candidatus Termititenacia</taxon>
        <taxon>Candidatus Termititenacales</taxon>
        <taxon>Candidatus Termititenacaceae</taxon>
        <taxon>Candidatus Termititenax</taxon>
    </lineage>
</organism>
<accession>A0A388TJ43</accession>
<dbReference type="EMBL" id="BGZO01000188">
    <property type="protein sequence ID" value="GBR77318.1"/>
    <property type="molecule type" value="Genomic_DNA"/>
</dbReference>